<gene>
    <name evidence="1" type="ORF">INF30_05530</name>
</gene>
<dbReference type="PROSITE" id="PS51257">
    <property type="entry name" value="PROKAR_LIPOPROTEIN"/>
    <property type="match status" value="1"/>
</dbReference>
<dbReference type="InterPro" id="IPR031344">
    <property type="entry name" value="DUF5104"/>
</dbReference>
<protein>
    <submittedName>
        <fullName evidence="1">DUF5104 domain-containing protein</fullName>
    </submittedName>
</protein>
<dbReference type="EMBL" id="JADCKL010000002">
    <property type="protein sequence ID" value="MBE5062718.1"/>
    <property type="molecule type" value="Genomic_DNA"/>
</dbReference>
<keyword evidence="2" id="KW-1185">Reference proteome</keyword>
<dbReference type="Proteomes" id="UP000758652">
    <property type="component" value="Unassembled WGS sequence"/>
</dbReference>
<dbReference type="Gene3D" id="3.10.450.50">
    <property type="match status" value="1"/>
</dbReference>
<proteinExistence type="predicted"/>
<accession>A0ABR9RIE0</accession>
<evidence type="ECO:0000313" key="1">
    <source>
        <dbReference type="EMBL" id="MBE5062718.1"/>
    </source>
</evidence>
<reference evidence="1 2" key="1">
    <citation type="submission" date="2020-10" db="EMBL/GenBank/DDBJ databases">
        <title>ChiBAC.</title>
        <authorList>
            <person name="Zenner C."/>
            <person name="Hitch T.C.A."/>
            <person name="Clavel T."/>
        </authorList>
    </citation>
    <scope>NUCLEOTIDE SEQUENCE [LARGE SCALE GENOMIC DNA]</scope>
    <source>
        <strain evidence="1 2">DSM 108991</strain>
    </source>
</reference>
<sequence>MRKILLLTVCCTLVCSLSGCIVLRRGSSNEYRSDEELADEMIENIIDCAEKEDVKALTELFSQYAKDSTLNLTEQAEDFIEFFQGQCKSWKGNASSHEKSEHGKTIWRELKGQYSVITDEAQYKIAYIYIPFHREEPDKAGLTAIEITTEETFNKDWFLWSLDQKPGIYVTEDKEERFSEQRLITPEELIRAAGLTKEQYRGADLEQFIEDFAITEEDVDTLNIPLLLEEYEPDRKDGLIDVSYLIEDDIENRTFDFTENVYAIAFMENKNTGTECVYYDLPDRKRYQTSDAYLFDDLYQTQAGYYADGQQMVEALDKYGVFSWESGTDEEEITDPQYMVLAVEYEDGTVFRVKASGLLSQVLPDEYDEVREMLLSGEYSGS</sequence>
<comment type="caution">
    <text evidence="1">The sequence shown here is derived from an EMBL/GenBank/DDBJ whole genome shotgun (WGS) entry which is preliminary data.</text>
</comment>
<name>A0ABR9RIE0_9FIRM</name>
<evidence type="ECO:0000313" key="2">
    <source>
        <dbReference type="Proteomes" id="UP000758652"/>
    </source>
</evidence>
<organism evidence="1 2">
    <name type="scientific">Claveliimonas monacensis</name>
    <dbReference type="NCBI Taxonomy" id="2779351"/>
    <lineage>
        <taxon>Bacteria</taxon>
        <taxon>Bacillati</taxon>
        <taxon>Bacillota</taxon>
        <taxon>Clostridia</taxon>
        <taxon>Lachnospirales</taxon>
        <taxon>Lachnospiraceae</taxon>
        <taxon>Claveliimonas</taxon>
    </lineage>
</organism>
<dbReference type="Pfam" id="PF17117">
    <property type="entry name" value="DUF5104"/>
    <property type="match status" value="1"/>
</dbReference>